<dbReference type="Proteomes" id="UP000677228">
    <property type="component" value="Unassembled WGS sequence"/>
</dbReference>
<dbReference type="GO" id="GO:0003779">
    <property type="term" value="F:actin binding"/>
    <property type="evidence" value="ECO:0007669"/>
    <property type="project" value="TreeGrafter"/>
</dbReference>
<dbReference type="PANTHER" id="PTHR14555">
    <property type="entry name" value="MYELIN-ASSOCIATED OLIGODENDROCYTIC BASIC PROTEIN MOBP -RELATED"/>
    <property type="match status" value="1"/>
</dbReference>
<dbReference type="EMBL" id="CAJNOK010001371">
    <property type="protein sequence ID" value="CAF0808383.1"/>
    <property type="molecule type" value="Genomic_DNA"/>
</dbReference>
<dbReference type="Proteomes" id="UP000681722">
    <property type="component" value="Unassembled WGS sequence"/>
</dbReference>
<accession>A0A814B659</accession>
<evidence type="ECO:0000313" key="8">
    <source>
        <dbReference type="EMBL" id="CAF3702308.1"/>
    </source>
</evidence>
<feature type="compositionally biased region" description="Basic and acidic residues" evidence="3">
    <location>
        <begin position="179"/>
        <end position="192"/>
    </location>
</feature>
<dbReference type="GO" id="GO:0006886">
    <property type="term" value="P:intracellular protein transport"/>
    <property type="evidence" value="ECO:0007669"/>
    <property type="project" value="InterPro"/>
</dbReference>
<dbReference type="EMBL" id="CAJOBC010001852">
    <property type="protein sequence ID" value="CAF3702308.1"/>
    <property type="molecule type" value="Genomic_DNA"/>
</dbReference>
<dbReference type="PROSITE" id="PS50916">
    <property type="entry name" value="RABBD"/>
    <property type="match status" value="1"/>
</dbReference>
<keyword evidence="9" id="KW-1185">Reference proteome</keyword>
<dbReference type="InterPro" id="IPR051745">
    <property type="entry name" value="Intracell_Transport_Effector"/>
</dbReference>
<evidence type="ECO:0000313" key="5">
    <source>
        <dbReference type="EMBL" id="CAF0808383.1"/>
    </source>
</evidence>
<dbReference type="Proteomes" id="UP000682733">
    <property type="component" value="Unassembled WGS sequence"/>
</dbReference>
<dbReference type="AlphaFoldDB" id="A0A814B659"/>
<dbReference type="PANTHER" id="PTHR14555:SF6">
    <property type="entry name" value="RAB EFFECTOR MYRIP"/>
    <property type="match status" value="1"/>
</dbReference>
<dbReference type="InterPro" id="IPR011011">
    <property type="entry name" value="Znf_FYVE_PHD"/>
</dbReference>
<evidence type="ECO:0000256" key="3">
    <source>
        <dbReference type="SAM" id="MobiDB-lite"/>
    </source>
</evidence>
<name>A0A814B659_9BILA</name>
<gene>
    <name evidence="6" type="ORF">GPM918_LOCUS9775</name>
    <name evidence="5" type="ORF">OVA965_LOCUS5018</name>
    <name evidence="8" type="ORF">SRO942_LOCUS9776</name>
    <name evidence="7" type="ORF">TMI583_LOCUS5016</name>
</gene>
<evidence type="ECO:0000313" key="6">
    <source>
        <dbReference type="EMBL" id="CAF0923297.1"/>
    </source>
</evidence>
<dbReference type="GO" id="GO:0030864">
    <property type="term" value="C:cortical actin cytoskeleton"/>
    <property type="evidence" value="ECO:0007669"/>
    <property type="project" value="TreeGrafter"/>
</dbReference>
<evidence type="ECO:0000313" key="7">
    <source>
        <dbReference type="EMBL" id="CAF3592143.1"/>
    </source>
</evidence>
<dbReference type="CDD" id="cd15747">
    <property type="entry name" value="FYVE_Slp3_4_5"/>
    <property type="match status" value="1"/>
</dbReference>
<comment type="subcellular location">
    <subcellularLocation>
        <location evidence="1">Cytoplasm</location>
        <location evidence="1">Perinuclear region</location>
    </subcellularLocation>
</comment>
<sequence length="216" mass="24444">MTRHSSTKQDELNGLSNIQLSDISSLNDDEKQHILKVLCRDEELRSQHLTRFMQLRKEIDELESIEQTDSTKQCARCQTPFGFIFNKGDCCPKCGAKVCNQCRLIYNGNQSGWLCQLCCKQIQLFSFSGEWINLLGSNVRKNSVAASEELRKSLTPSSTQKFHSEPSFEEEPEGSQPDVYKKVVDDNPDQGRQKSISSVENTADPNVVPLSYPESM</sequence>
<proteinExistence type="predicted"/>
<evidence type="ECO:0000256" key="2">
    <source>
        <dbReference type="ARBA" id="ARBA00022490"/>
    </source>
</evidence>
<dbReference type="InterPro" id="IPR013083">
    <property type="entry name" value="Znf_RING/FYVE/PHD"/>
</dbReference>
<dbReference type="InterPro" id="IPR041282">
    <property type="entry name" value="FYVE_2"/>
</dbReference>
<dbReference type="InterPro" id="IPR010911">
    <property type="entry name" value="Rab_BD"/>
</dbReference>
<dbReference type="SUPFAM" id="SSF57903">
    <property type="entry name" value="FYVE/PHD zinc finger"/>
    <property type="match status" value="1"/>
</dbReference>
<dbReference type="Gene3D" id="3.30.40.10">
    <property type="entry name" value="Zinc/RING finger domain, C3HC4 (zinc finger)"/>
    <property type="match status" value="1"/>
</dbReference>
<dbReference type="Pfam" id="PF02318">
    <property type="entry name" value="FYVE_2"/>
    <property type="match status" value="1"/>
</dbReference>
<reference evidence="6" key="1">
    <citation type="submission" date="2021-02" db="EMBL/GenBank/DDBJ databases">
        <authorList>
            <person name="Nowell W R."/>
        </authorList>
    </citation>
    <scope>NUCLEOTIDE SEQUENCE</scope>
</reference>
<dbReference type="EMBL" id="CAJOBA010001371">
    <property type="protein sequence ID" value="CAF3592143.1"/>
    <property type="molecule type" value="Genomic_DNA"/>
</dbReference>
<feature type="domain" description="RabBD" evidence="4">
    <location>
        <begin position="20"/>
        <end position="135"/>
    </location>
</feature>
<evidence type="ECO:0000256" key="1">
    <source>
        <dbReference type="ARBA" id="ARBA00004556"/>
    </source>
</evidence>
<dbReference type="Proteomes" id="UP000663829">
    <property type="component" value="Unassembled WGS sequence"/>
</dbReference>
<organism evidence="6 9">
    <name type="scientific">Didymodactylos carnosus</name>
    <dbReference type="NCBI Taxonomy" id="1234261"/>
    <lineage>
        <taxon>Eukaryota</taxon>
        <taxon>Metazoa</taxon>
        <taxon>Spiralia</taxon>
        <taxon>Gnathifera</taxon>
        <taxon>Rotifera</taxon>
        <taxon>Eurotatoria</taxon>
        <taxon>Bdelloidea</taxon>
        <taxon>Philodinida</taxon>
        <taxon>Philodinidae</taxon>
        <taxon>Didymodactylos</taxon>
    </lineage>
</organism>
<feature type="compositionally biased region" description="Polar residues" evidence="3">
    <location>
        <begin position="193"/>
        <end position="204"/>
    </location>
</feature>
<evidence type="ECO:0000313" key="9">
    <source>
        <dbReference type="Proteomes" id="UP000663829"/>
    </source>
</evidence>
<dbReference type="GO" id="GO:0048471">
    <property type="term" value="C:perinuclear region of cytoplasm"/>
    <property type="evidence" value="ECO:0007669"/>
    <property type="project" value="UniProtKB-SubCell"/>
</dbReference>
<comment type="caution">
    <text evidence="6">The sequence shown here is derived from an EMBL/GenBank/DDBJ whole genome shotgun (WGS) entry which is preliminary data.</text>
</comment>
<dbReference type="GO" id="GO:0017022">
    <property type="term" value="F:myosin binding"/>
    <property type="evidence" value="ECO:0007669"/>
    <property type="project" value="TreeGrafter"/>
</dbReference>
<protein>
    <recommendedName>
        <fullName evidence="4">RabBD domain-containing protein</fullName>
    </recommendedName>
</protein>
<dbReference type="OrthoDB" id="195679at2759"/>
<feature type="region of interest" description="Disordered" evidence="3">
    <location>
        <begin position="155"/>
        <end position="216"/>
    </location>
</feature>
<keyword evidence="2" id="KW-0963">Cytoplasm</keyword>
<dbReference type="EMBL" id="CAJNOQ010001852">
    <property type="protein sequence ID" value="CAF0923297.1"/>
    <property type="molecule type" value="Genomic_DNA"/>
</dbReference>
<dbReference type="GO" id="GO:0031267">
    <property type="term" value="F:small GTPase binding"/>
    <property type="evidence" value="ECO:0007669"/>
    <property type="project" value="InterPro"/>
</dbReference>
<evidence type="ECO:0000259" key="4">
    <source>
        <dbReference type="PROSITE" id="PS50916"/>
    </source>
</evidence>